<evidence type="ECO:0000256" key="4">
    <source>
        <dbReference type="ARBA" id="ARBA00022759"/>
    </source>
</evidence>
<comment type="subcellular location">
    <subcellularLocation>
        <location evidence="7">Cytoplasm</location>
    </subcellularLocation>
</comment>
<dbReference type="PANTHER" id="PTHR46986">
    <property type="entry name" value="ENDORIBONUCLEASE YBEY, CHLOROPLASTIC"/>
    <property type="match status" value="1"/>
</dbReference>
<dbReference type="InterPro" id="IPR002036">
    <property type="entry name" value="YbeY"/>
</dbReference>
<evidence type="ECO:0000256" key="5">
    <source>
        <dbReference type="ARBA" id="ARBA00022801"/>
    </source>
</evidence>
<dbReference type="NCBIfam" id="TIGR00043">
    <property type="entry name" value="rRNA maturation RNase YbeY"/>
    <property type="match status" value="1"/>
</dbReference>
<dbReference type="GO" id="GO:0006364">
    <property type="term" value="P:rRNA processing"/>
    <property type="evidence" value="ECO:0007669"/>
    <property type="project" value="UniProtKB-UniRule"/>
</dbReference>
<evidence type="ECO:0000256" key="1">
    <source>
        <dbReference type="ARBA" id="ARBA00010875"/>
    </source>
</evidence>
<comment type="cofactor">
    <cofactor evidence="7">
        <name>Zn(2+)</name>
        <dbReference type="ChEBI" id="CHEBI:29105"/>
    </cofactor>
    <text evidence="7">Binds 1 zinc ion.</text>
</comment>
<comment type="similarity">
    <text evidence="1 7">Belongs to the endoribonuclease YbeY family.</text>
</comment>
<accession>A0A975W9E9</accession>
<feature type="binding site" evidence="7">
    <location>
        <position position="129"/>
    </location>
    <ligand>
        <name>Zn(2+)</name>
        <dbReference type="ChEBI" id="CHEBI:29105"/>
        <note>catalytic</note>
    </ligand>
</feature>
<dbReference type="GO" id="GO:0004222">
    <property type="term" value="F:metalloendopeptidase activity"/>
    <property type="evidence" value="ECO:0007669"/>
    <property type="project" value="InterPro"/>
</dbReference>
<dbReference type="Pfam" id="PF02130">
    <property type="entry name" value="YbeY"/>
    <property type="match status" value="1"/>
</dbReference>
<feature type="region of interest" description="Disordered" evidence="8">
    <location>
        <begin position="75"/>
        <end position="96"/>
    </location>
</feature>
<dbReference type="InterPro" id="IPR023091">
    <property type="entry name" value="MetalPrtase_cat_dom_sf_prd"/>
</dbReference>
<evidence type="ECO:0000256" key="2">
    <source>
        <dbReference type="ARBA" id="ARBA00022722"/>
    </source>
</evidence>
<dbReference type="GeneID" id="80818045"/>
<gene>
    <name evidence="7" type="primary">ybeY</name>
    <name evidence="9" type="ORF">SAMN04487940_10577</name>
</gene>
<evidence type="ECO:0000313" key="9">
    <source>
        <dbReference type="EMBL" id="SEJ35158.1"/>
    </source>
</evidence>
<keyword evidence="3 7" id="KW-0479">Metal-binding</keyword>
<dbReference type="EC" id="3.1.-.-" evidence="7"/>
<dbReference type="SUPFAM" id="SSF55486">
    <property type="entry name" value="Metalloproteases ('zincins'), catalytic domain"/>
    <property type="match status" value="1"/>
</dbReference>
<dbReference type="GO" id="GO:0004521">
    <property type="term" value="F:RNA endonuclease activity"/>
    <property type="evidence" value="ECO:0007669"/>
    <property type="project" value="UniProtKB-UniRule"/>
</dbReference>
<organism evidence="9 10">
    <name type="scientific">Marinovum algicola</name>
    <dbReference type="NCBI Taxonomy" id="42444"/>
    <lineage>
        <taxon>Bacteria</taxon>
        <taxon>Pseudomonadati</taxon>
        <taxon>Pseudomonadota</taxon>
        <taxon>Alphaproteobacteria</taxon>
        <taxon>Rhodobacterales</taxon>
        <taxon>Roseobacteraceae</taxon>
        <taxon>Marinovum</taxon>
    </lineage>
</organism>
<evidence type="ECO:0000256" key="7">
    <source>
        <dbReference type="HAMAP-Rule" id="MF_00009"/>
    </source>
</evidence>
<evidence type="ECO:0000256" key="3">
    <source>
        <dbReference type="ARBA" id="ARBA00022723"/>
    </source>
</evidence>
<dbReference type="Proteomes" id="UP000182932">
    <property type="component" value="Unassembled WGS sequence"/>
</dbReference>
<dbReference type="PROSITE" id="PS01306">
    <property type="entry name" value="UPF0054"/>
    <property type="match status" value="1"/>
</dbReference>
<evidence type="ECO:0000313" key="10">
    <source>
        <dbReference type="Proteomes" id="UP000182932"/>
    </source>
</evidence>
<keyword evidence="2 7" id="KW-0540">Nuclease</keyword>
<proteinExistence type="inferred from homology"/>
<dbReference type="Gene3D" id="3.40.390.30">
    <property type="entry name" value="Metalloproteases ('zincins'), catalytic domain"/>
    <property type="match status" value="1"/>
</dbReference>
<evidence type="ECO:0000256" key="6">
    <source>
        <dbReference type="ARBA" id="ARBA00022833"/>
    </source>
</evidence>
<dbReference type="EMBL" id="FNYY01000005">
    <property type="protein sequence ID" value="SEJ35158.1"/>
    <property type="molecule type" value="Genomic_DNA"/>
</dbReference>
<dbReference type="InterPro" id="IPR020549">
    <property type="entry name" value="YbeY_CS"/>
</dbReference>
<feature type="binding site" evidence="7">
    <location>
        <position position="139"/>
    </location>
    <ligand>
        <name>Zn(2+)</name>
        <dbReference type="ChEBI" id="CHEBI:29105"/>
        <note>catalytic</note>
    </ligand>
</feature>
<comment type="caution">
    <text evidence="9">The sequence shown here is derived from an EMBL/GenBank/DDBJ whole genome shotgun (WGS) entry which is preliminary data.</text>
</comment>
<name>A0A975W9E9_9RHOB</name>
<dbReference type="GO" id="GO:0005737">
    <property type="term" value="C:cytoplasm"/>
    <property type="evidence" value="ECO:0007669"/>
    <property type="project" value="UniProtKB-SubCell"/>
</dbReference>
<keyword evidence="7" id="KW-0963">Cytoplasm</keyword>
<dbReference type="GO" id="GO:0008270">
    <property type="term" value="F:zinc ion binding"/>
    <property type="evidence" value="ECO:0007669"/>
    <property type="project" value="UniProtKB-UniRule"/>
</dbReference>
<keyword evidence="6 7" id="KW-0862">Zinc</keyword>
<keyword evidence="10" id="KW-1185">Reference proteome</keyword>
<keyword evidence="7" id="KW-0690">Ribosome biogenesis</keyword>
<dbReference type="PANTHER" id="PTHR46986:SF1">
    <property type="entry name" value="ENDORIBONUCLEASE YBEY, CHLOROPLASTIC"/>
    <property type="match status" value="1"/>
</dbReference>
<evidence type="ECO:0000256" key="8">
    <source>
        <dbReference type="SAM" id="MobiDB-lite"/>
    </source>
</evidence>
<dbReference type="HAMAP" id="MF_00009">
    <property type="entry name" value="Endoribonucl_YbeY"/>
    <property type="match status" value="1"/>
</dbReference>
<keyword evidence="7" id="KW-0698">rRNA processing</keyword>
<dbReference type="AlphaFoldDB" id="A0A975W9E9"/>
<reference evidence="9 10" key="1">
    <citation type="submission" date="2016-10" db="EMBL/GenBank/DDBJ databases">
        <authorList>
            <person name="Varghese N."/>
            <person name="Submissions S."/>
        </authorList>
    </citation>
    <scope>NUCLEOTIDE SEQUENCE [LARGE SCALE GENOMIC DNA]</scope>
    <source>
        <strain evidence="9 10">FF3</strain>
    </source>
</reference>
<feature type="binding site" evidence="7">
    <location>
        <position position="133"/>
    </location>
    <ligand>
        <name>Zn(2+)</name>
        <dbReference type="ChEBI" id="CHEBI:29105"/>
        <note>catalytic</note>
    </ligand>
</feature>
<keyword evidence="5 7" id="KW-0378">Hydrolase</keyword>
<sequence length="174" mass="18839">MLTETIFEDDRWQEAGLETLAETAAATTLAHLGHRAAEYEIAVLACDDARIAVLNADFRGKPRPTNVLSWPEEDLAPEAAGAAPEAPEPGDEADPHHLGDVAIAWETCQREAAEQDKPFAAHVTHLMVHGVLHLLGFDHIRDKDATVMEAHERAILGKLGISDPYRSDQGPSGP</sequence>
<keyword evidence="4 7" id="KW-0255">Endonuclease</keyword>
<comment type="function">
    <text evidence="7">Single strand-specific metallo-endoribonuclease involved in late-stage 70S ribosome quality control and in maturation of the 3' terminus of the 16S rRNA.</text>
</comment>
<protein>
    <recommendedName>
        <fullName evidence="7">Endoribonuclease YbeY</fullName>
        <ecNumber evidence="7">3.1.-.-</ecNumber>
    </recommendedName>
</protein>
<dbReference type="RefSeq" id="WP_048532863.1">
    <property type="nucleotide sequence ID" value="NZ_CATLQZ010000014.1"/>
</dbReference>